<comment type="subcellular location">
    <subcellularLocation>
        <location evidence="1">Cell membrane</location>
        <topology evidence="1">Multi-pass membrane protein</topology>
    </subcellularLocation>
</comment>
<name>A0A6J7HET6_9ZZZZ</name>
<dbReference type="SUPFAM" id="SSF82866">
    <property type="entry name" value="Multidrug efflux transporter AcrB transmembrane domain"/>
    <property type="match status" value="2"/>
</dbReference>
<feature type="region of interest" description="Disordered" evidence="6">
    <location>
        <begin position="717"/>
        <end position="744"/>
    </location>
</feature>
<accession>A0A6J7HET6</accession>
<keyword evidence="2" id="KW-1003">Cell membrane</keyword>
<organism evidence="9">
    <name type="scientific">freshwater metagenome</name>
    <dbReference type="NCBI Taxonomy" id="449393"/>
    <lineage>
        <taxon>unclassified sequences</taxon>
        <taxon>metagenomes</taxon>
        <taxon>ecological metagenomes</taxon>
    </lineage>
</organism>
<dbReference type="AlphaFoldDB" id="A0A6J7HET6"/>
<feature type="transmembrane region" description="Helical" evidence="7">
    <location>
        <begin position="200"/>
        <end position="221"/>
    </location>
</feature>
<feature type="transmembrane region" description="Helical" evidence="7">
    <location>
        <begin position="630"/>
        <end position="649"/>
    </location>
</feature>
<dbReference type="PANTHER" id="PTHR33406:SF13">
    <property type="entry name" value="MEMBRANE PROTEIN YDFJ"/>
    <property type="match status" value="1"/>
</dbReference>
<feature type="transmembrane region" description="Helical" evidence="7">
    <location>
        <begin position="174"/>
        <end position="193"/>
    </location>
</feature>
<evidence type="ECO:0000259" key="8">
    <source>
        <dbReference type="Pfam" id="PF03176"/>
    </source>
</evidence>
<sequence length="744" mass="77055">MSDLLARIARALTHHWKRTLAFALATVVVLGVIAGTAGGPAADDFKIPGTETQKALDLFEAHQPELAGADADVVFRAKSGKLTDAPNRSSIEAAIKRIEALDDVKSVSSPFAKGGAITKDATIAQAKVQYAVQQTDLEKADGEELEKAADTAASQDVEVAMRGVPVDLAAEQSVPVGELVGILIAVVLLTVLFRSAAAMGATLLGALIGVMVGQILLAVLAKPLGLPDFATQIAVMLGLGAGIDYALLIIGRYREQVAAGDSMRDAAAKAAATSGSSVVAAGLIVMVAIAGLGVIGIPLIGKLGLGAAIGVFAVVLSALLVIPGMIGAFGKRLRPKRIEHVRPSPAFAKWGERVTERPWLSIGVGVVVLLIFAAPLTQMRLGQPDDGNQPTSKTQRVAYDLQSKAFGPGSNGPFLLAVDIEKKDDPALKGQLASIQKAVAETPGVATTTPAAVSPDGEMATIGAVPTTAPQDERTSELLANLRDDVLPKATEGTDLQVYVGGQTAGFEDFSDKVAGRLPVFIAVVIGLSVLLLIAAFRSLWIPLVSAVFNLLSVGAAYGVVVAVFQQGVGSSLIGVDSGVPIVSFIPVMLFAILFGLSMDYNVFLLSRIHEAYQEGAGPRRSIVLGMSRIGKVILVAGLVMAAVFSAFATTDDVIAKMFGVGLGVAILVDVLVVRLLVAPAVVLLLGDKAWWLPSWLDRILPNVSLEGHLVQNVDPQGEPLEGFEPAPSHQAGPARPGAPASAD</sequence>
<feature type="transmembrane region" description="Helical" evidence="7">
    <location>
        <begin position="585"/>
        <end position="609"/>
    </location>
</feature>
<feature type="transmembrane region" description="Helical" evidence="7">
    <location>
        <begin position="233"/>
        <end position="250"/>
    </location>
</feature>
<feature type="transmembrane region" description="Helical" evidence="7">
    <location>
        <begin position="544"/>
        <end position="565"/>
    </location>
</feature>
<keyword evidence="5 7" id="KW-0472">Membrane</keyword>
<feature type="domain" description="Membrane transport protein MMPL" evidence="8">
    <location>
        <begin position="45"/>
        <end position="358"/>
    </location>
</feature>
<feature type="transmembrane region" description="Helical" evidence="7">
    <location>
        <begin position="359"/>
        <end position="377"/>
    </location>
</feature>
<feature type="transmembrane region" description="Helical" evidence="7">
    <location>
        <begin position="518"/>
        <end position="537"/>
    </location>
</feature>
<evidence type="ECO:0000313" key="9">
    <source>
        <dbReference type="EMBL" id="CAB4917718.1"/>
    </source>
</evidence>
<feature type="transmembrane region" description="Helical" evidence="7">
    <location>
        <begin position="303"/>
        <end position="329"/>
    </location>
</feature>
<dbReference type="InterPro" id="IPR050545">
    <property type="entry name" value="Mycobact_MmpL"/>
</dbReference>
<dbReference type="PANTHER" id="PTHR33406">
    <property type="entry name" value="MEMBRANE PROTEIN MJ1562-RELATED"/>
    <property type="match status" value="1"/>
</dbReference>
<keyword evidence="3 7" id="KW-0812">Transmembrane</keyword>
<feature type="compositionally biased region" description="Low complexity" evidence="6">
    <location>
        <begin position="732"/>
        <end position="744"/>
    </location>
</feature>
<feature type="transmembrane region" description="Helical" evidence="7">
    <location>
        <begin position="271"/>
        <end position="297"/>
    </location>
</feature>
<evidence type="ECO:0000256" key="5">
    <source>
        <dbReference type="ARBA" id="ARBA00023136"/>
    </source>
</evidence>
<evidence type="ECO:0000256" key="6">
    <source>
        <dbReference type="SAM" id="MobiDB-lite"/>
    </source>
</evidence>
<feature type="domain" description="Membrane transport protein MMPL" evidence="8">
    <location>
        <begin position="432"/>
        <end position="692"/>
    </location>
</feature>
<feature type="transmembrane region" description="Helical" evidence="7">
    <location>
        <begin position="661"/>
        <end position="686"/>
    </location>
</feature>
<keyword evidence="4 7" id="KW-1133">Transmembrane helix</keyword>
<protein>
    <submittedName>
        <fullName evidence="9">Unannotated protein</fullName>
    </submittedName>
</protein>
<dbReference type="InterPro" id="IPR004869">
    <property type="entry name" value="MMPL_dom"/>
</dbReference>
<reference evidence="9" key="1">
    <citation type="submission" date="2020-05" db="EMBL/GenBank/DDBJ databases">
        <authorList>
            <person name="Chiriac C."/>
            <person name="Salcher M."/>
            <person name="Ghai R."/>
            <person name="Kavagutti S V."/>
        </authorList>
    </citation>
    <scope>NUCLEOTIDE SEQUENCE</scope>
</reference>
<dbReference type="Pfam" id="PF03176">
    <property type="entry name" value="MMPL"/>
    <property type="match status" value="2"/>
</dbReference>
<evidence type="ECO:0000256" key="2">
    <source>
        <dbReference type="ARBA" id="ARBA00022475"/>
    </source>
</evidence>
<gene>
    <name evidence="9" type="ORF">UFOPK3564_01664</name>
</gene>
<proteinExistence type="predicted"/>
<evidence type="ECO:0000256" key="7">
    <source>
        <dbReference type="SAM" id="Phobius"/>
    </source>
</evidence>
<evidence type="ECO:0000256" key="3">
    <source>
        <dbReference type="ARBA" id="ARBA00022692"/>
    </source>
</evidence>
<evidence type="ECO:0000256" key="1">
    <source>
        <dbReference type="ARBA" id="ARBA00004651"/>
    </source>
</evidence>
<dbReference type="GO" id="GO:0005886">
    <property type="term" value="C:plasma membrane"/>
    <property type="evidence" value="ECO:0007669"/>
    <property type="project" value="UniProtKB-SubCell"/>
</dbReference>
<evidence type="ECO:0000256" key="4">
    <source>
        <dbReference type="ARBA" id="ARBA00022989"/>
    </source>
</evidence>
<dbReference type="Gene3D" id="1.20.1640.10">
    <property type="entry name" value="Multidrug efflux transporter AcrB transmembrane domain"/>
    <property type="match status" value="2"/>
</dbReference>
<dbReference type="EMBL" id="CAFBMK010000090">
    <property type="protein sequence ID" value="CAB4917718.1"/>
    <property type="molecule type" value="Genomic_DNA"/>
</dbReference>